<dbReference type="InterPro" id="IPR036047">
    <property type="entry name" value="F-box-like_dom_sf"/>
</dbReference>
<dbReference type="Gene3D" id="3.80.10.10">
    <property type="entry name" value="Ribonuclease Inhibitor"/>
    <property type="match status" value="1"/>
</dbReference>
<reference evidence="2" key="1">
    <citation type="submission" date="2020-11" db="EMBL/GenBank/DDBJ databases">
        <authorList>
            <consortium name="DOE Joint Genome Institute"/>
            <person name="Ahrendt S."/>
            <person name="Riley R."/>
            <person name="Andreopoulos W."/>
            <person name="Labutti K."/>
            <person name="Pangilinan J."/>
            <person name="Ruiz-Duenas F.J."/>
            <person name="Barrasa J.M."/>
            <person name="Sanchez-Garcia M."/>
            <person name="Camarero S."/>
            <person name="Miyauchi S."/>
            <person name="Serrano A."/>
            <person name="Linde D."/>
            <person name="Babiker R."/>
            <person name="Drula E."/>
            <person name="Ayuso-Fernandez I."/>
            <person name="Pacheco R."/>
            <person name="Padilla G."/>
            <person name="Ferreira P."/>
            <person name="Barriuso J."/>
            <person name="Kellner H."/>
            <person name="Castanera R."/>
            <person name="Alfaro M."/>
            <person name="Ramirez L."/>
            <person name="Pisabarro A.G."/>
            <person name="Kuo A."/>
            <person name="Tritt A."/>
            <person name="Lipzen A."/>
            <person name="He G."/>
            <person name="Yan M."/>
            <person name="Ng V."/>
            <person name="Cullen D."/>
            <person name="Martin F."/>
            <person name="Rosso M.-N."/>
            <person name="Henrissat B."/>
            <person name="Hibbett D."/>
            <person name="Martinez A.T."/>
            <person name="Grigoriev I.V."/>
        </authorList>
    </citation>
    <scope>NUCLEOTIDE SEQUENCE</scope>
    <source>
        <strain evidence="2">CBS 247.69</strain>
    </source>
</reference>
<name>A0A9P5Y6H0_9AGAR</name>
<evidence type="ECO:0000313" key="2">
    <source>
        <dbReference type="EMBL" id="KAF9463564.1"/>
    </source>
</evidence>
<proteinExistence type="predicted"/>
<dbReference type="SUPFAM" id="SSF81383">
    <property type="entry name" value="F-box domain"/>
    <property type="match status" value="1"/>
</dbReference>
<dbReference type="InterPro" id="IPR001810">
    <property type="entry name" value="F-box_dom"/>
</dbReference>
<dbReference type="Pfam" id="PF12937">
    <property type="entry name" value="F-box-like"/>
    <property type="match status" value="1"/>
</dbReference>
<sequence length="475" mass="53739">MIRRPKPPIFRRPLAQDLPYDILPPILAQLSDRKDWHACALVSKVFNRAATPLLYRTLDSRVVSKSIVHHPSATLLKRPDLAQYVRHVTETGGVHRVSLVRYPHITEDTLKALALCKNLESMIWIDDSSTSHTILLSFLAVVRPHPLREITIRTHSDLGEVVWSELTTLTGLRKISIWCMEGPPRVLQGWSEFLGNTLTHLELGRCSGVPPTILISVLSQLPKLKDLRLKGAPATAIPTILTYLLNLRSLDTEYPGAHYARANRSIMNGPLPPPPLPALRRLTVRTSSIDSLGPQKLWSWIRELVPQPGLETFKLHAFTTNLSNTTIPRWFILDLVRVHGNTLKHFMVGDTQLTLEDIACLCSMFPNLETLVCSVASPDVESIVNSISKASNLRTLRLQVQWIPKYHGTNPLHQFTLEHARDLMLRNEHPRLRVIAFGFTLYTGKWILLEPQEGDQQSTLEFQVLADVAEDKWQI</sequence>
<protein>
    <recommendedName>
        <fullName evidence="1">F-box domain-containing protein</fullName>
    </recommendedName>
</protein>
<accession>A0A9P5Y6H0</accession>
<dbReference type="AlphaFoldDB" id="A0A9P5Y6H0"/>
<dbReference type="SUPFAM" id="SSF52047">
    <property type="entry name" value="RNI-like"/>
    <property type="match status" value="1"/>
</dbReference>
<feature type="domain" description="F-box" evidence="1">
    <location>
        <begin position="16"/>
        <end position="59"/>
    </location>
</feature>
<gene>
    <name evidence="2" type="ORF">BDZ94DRAFT_1236041</name>
</gene>
<dbReference type="Proteomes" id="UP000807353">
    <property type="component" value="Unassembled WGS sequence"/>
</dbReference>
<evidence type="ECO:0000313" key="3">
    <source>
        <dbReference type="Proteomes" id="UP000807353"/>
    </source>
</evidence>
<evidence type="ECO:0000259" key="1">
    <source>
        <dbReference type="Pfam" id="PF12937"/>
    </source>
</evidence>
<organism evidence="2 3">
    <name type="scientific">Collybia nuda</name>
    <dbReference type="NCBI Taxonomy" id="64659"/>
    <lineage>
        <taxon>Eukaryota</taxon>
        <taxon>Fungi</taxon>
        <taxon>Dikarya</taxon>
        <taxon>Basidiomycota</taxon>
        <taxon>Agaricomycotina</taxon>
        <taxon>Agaricomycetes</taxon>
        <taxon>Agaricomycetidae</taxon>
        <taxon>Agaricales</taxon>
        <taxon>Tricholomatineae</taxon>
        <taxon>Clitocybaceae</taxon>
        <taxon>Collybia</taxon>
    </lineage>
</organism>
<comment type="caution">
    <text evidence="2">The sequence shown here is derived from an EMBL/GenBank/DDBJ whole genome shotgun (WGS) entry which is preliminary data.</text>
</comment>
<dbReference type="InterPro" id="IPR032675">
    <property type="entry name" value="LRR_dom_sf"/>
</dbReference>
<keyword evidence="3" id="KW-1185">Reference proteome</keyword>
<dbReference type="EMBL" id="MU150261">
    <property type="protein sequence ID" value="KAF9463564.1"/>
    <property type="molecule type" value="Genomic_DNA"/>
</dbReference>
<dbReference type="OrthoDB" id="5297217at2759"/>